<name>A0ACB8SBR7_9AGAM</name>
<evidence type="ECO:0000313" key="2">
    <source>
        <dbReference type="Proteomes" id="UP000814033"/>
    </source>
</evidence>
<keyword evidence="2" id="KW-1185">Reference proteome</keyword>
<dbReference type="EMBL" id="MU275839">
    <property type="protein sequence ID" value="KAI0053677.1"/>
    <property type="molecule type" value="Genomic_DNA"/>
</dbReference>
<evidence type="ECO:0000313" key="1">
    <source>
        <dbReference type="EMBL" id="KAI0053677.1"/>
    </source>
</evidence>
<accession>A0ACB8SBR7</accession>
<dbReference type="Proteomes" id="UP000814033">
    <property type="component" value="Unassembled WGS sequence"/>
</dbReference>
<reference evidence="1" key="2">
    <citation type="journal article" date="2022" name="New Phytol.">
        <title>Evolutionary transition to the ectomycorrhizal habit in the genomes of a hyperdiverse lineage of mushroom-forming fungi.</title>
        <authorList>
            <person name="Looney B."/>
            <person name="Miyauchi S."/>
            <person name="Morin E."/>
            <person name="Drula E."/>
            <person name="Courty P.E."/>
            <person name="Kohler A."/>
            <person name="Kuo A."/>
            <person name="LaButti K."/>
            <person name="Pangilinan J."/>
            <person name="Lipzen A."/>
            <person name="Riley R."/>
            <person name="Andreopoulos W."/>
            <person name="He G."/>
            <person name="Johnson J."/>
            <person name="Nolan M."/>
            <person name="Tritt A."/>
            <person name="Barry K.W."/>
            <person name="Grigoriev I.V."/>
            <person name="Nagy L.G."/>
            <person name="Hibbett D."/>
            <person name="Henrissat B."/>
            <person name="Matheny P.B."/>
            <person name="Labbe J."/>
            <person name="Martin F.M."/>
        </authorList>
    </citation>
    <scope>NUCLEOTIDE SEQUENCE</scope>
    <source>
        <strain evidence="1">FP105234-sp</strain>
    </source>
</reference>
<gene>
    <name evidence="1" type="ORF">FA95DRAFT_1600818</name>
</gene>
<sequence length="484" mass="55150">MSTSKKSKASSRPQLSTEDIQANYSKFQNDLSNLASKIGELEQEAEEHALVLSTLNEALVDEPDRKCFRLIGGILVERTVKDVVPALQTNQDGIRKVVASLAEQYKTKEADFEKFKQEYELITGIMEELDLTSLVVVSYLSRRLHNIASDPSLNPWRSPIMRNLRSGVYEDVMKHLCVRTIVPRQNWIEILSLADPAVLLFDATLPNLKEVEWKECFERRFLPGWKKWKRDLSWRECFKRLLYRAWHRSQTTCTTDEAWTKYITLNRNGTANELQSTSRTFNPIAIFNEMKLRSNLHHLETHVRLVLQLADVRIIALGVLHSPRGTFSVNHNARAFLHPPGIETSSQMTYGNYNFAAQETPESPDTSSEDSYRAAEPLYERLVHPLPATVHENYPFLTPGGADKRWLGSGALEEDGRQWVGGMMLTAQITSSLTKRIEELPSLHDLDLVARSQYASLTWEDLAAIAPWMEERITKKIDGPGLGN</sequence>
<organism evidence="1 2">
    <name type="scientific">Auriscalpium vulgare</name>
    <dbReference type="NCBI Taxonomy" id="40419"/>
    <lineage>
        <taxon>Eukaryota</taxon>
        <taxon>Fungi</taxon>
        <taxon>Dikarya</taxon>
        <taxon>Basidiomycota</taxon>
        <taxon>Agaricomycotina</taxon>
        <taxon>Agaricomycetes</taxon>
        <taxon>Russulales</taxon>
        <taxon>Auriscalpiaceae</taxon>
        <taxon>Auriscalpium</taxon>
    </lineage>
</organism>
<comment type="caution">
    <text evidence="1">The sequence shown here is derived from an EMBL/GenBank/DDBJ whole genome shotgun (WGS) entry which is preliminary data.</text>
</comment>
<reference evidence="1" key="1">
    <citation type="submission" date="2021-02" db="EMBL/GenBank/DDBJ databases">
        <authorList>
            <consortium name="DOE Joint Genome Institute"/>
            <person name="Ahrendt S."/>
            <person name="Looney B.P."/>
            <person name="Miyauchi S."/>
            <person name="Morin E."/>
            <person name="Drula E."/>
            <person name="Courty P.E."/>
            <person name="Chicoki N."/>
            <person name="Fauchery L."/>
            <person name="Kohler A."/>
            <person name="Kuo A."/>
            <person name="Labutti K."/>
            <person name="Pangilinan J."/>
            <person name="Lipzen A."/>
            <person name="Riley R."/>
            <person name="Andreopoulos W."/>
            <person name="He G."/>
            <person name="Johnson J."/>
            <person name="Barry K.W."/>
            <person name="Grigoriev I.V."/>
            <person name="Nagy L."/>
            <person name="Hibbett D."/>
            <person name="Henrissat B."/>
            <person name="Matheny P.B."/>
            <person name="Labbe J."/>
            <person name="Martin F."/>
        </authorList>
    </citation>
    <scope>NUCLEOTIDE SEQUENCE</scope>
    <source>
        <strain evidence="1">FP105234-sp</strain>
    </source>
</reference>
<protein>
    <submittedName>
        <fullName evidence="1">Uncharacterized protein</fullName>
    </submittedName>
</protein>
<proteinExistence type="predicted"/>